<proteinExistence type="predicted"/>
<evidence type="ECO:0008006" key="4">
    <source>
        <dbReference type="Google" id="ProtNLM"/>
    </source>
</evidence>
<evidence type="ECO:0000256" key="1">
    <source>
        <dbReference type="SAM" id="MobiDB-lite"/>
    </source>
</evidence>
<feature type="region of interest" description="Disordered" evidence="1">
    <location>
        <begin position="30"/>
        <end position="52"/>
    </location>
</feature>
<organism evidence="2 3">
    <name type="scientific">Actinokineospora soli</name>
    <dbReference type="NCBI Taxonomy" id="1048753"/>
    <lineage>
        <taxon>Bacteria</taxon>
        <taxon>Bacillati</taxon>
        <taxon>Actinomycetota</taxon>
        <taxon>Actinomycetes</taxon>
        <taxon>Pseudonocardiales</taxon>
        <taxon>Pseudonocardiaceae</taxon>
        <taxon>Actinokineospora</taxon>
    </lineage>
</organism>
<name>A0ABW2TNE4_9PSEU</name>
<sequence length="52" mass="5606">MSQELLSVPVPRPAADDLVGTVDVIGGRAETWVDPAPPDDDGYEPFIVRGRE</sequence>
<reference evidence="3" key="1">
    <citation type="journal article" date="2019" name="Int. J. Syst. Evol. Microbiol.">
        <title>The Global Catalogue of Microorganisms (GCM) 10K type strain sequencing project: providing services to taxonomists for standard genome sequencing and annotation.</title>
        <authorList>
            <consortium name="The Broad Institute Genomics Platform"/>
            <consortium name="The Broad Institute Genome Sequencing Center for Infectious Disease"/>
            <person name="Wu L."/>
            <person name="Ma J."/>
        </authorList>
    </citation>
    <scope>NUCLEOTIDE SEQUENCE [LARGE SCALE GENOMIC DNA]</scope>
    <source>
        <strain evidence="3">JCM 17695</strain>
    </source>
</reference>
<gene>
    <name evidence="2" type="ORF">ACFQV2_16635</name>
</gene>
<accession>A0ABW2TNE4</accession>
<evidence type="ECO:0000313" key="2">
    <source>
        <dbReference type="EMBL" id="MFC7614899.1"/>
    </source>
</evidence>
<comment type="caution">
    <text evidence="2">The sequence shown here is derived from an EMBL/GenBank/DDBJ whole genome shotgun (WGS) entry which is preliminary data.</text>
</comment>
<keyword evidence="3" id="KW-1185">Reference proteome</keyword>
<evidence type="ECO:0000313" key="3">
    <source>
        <dbReference type="Proteomes" id="UP001596512"/>
    </source>
</evidence>
<protein>
    <recommendedName>
        <fullName evidence="4">GNAT family N-acetyltransferase</fullName>
    </recommendedName>
</protein>
<dbReference type="Proteomes" id="UP001596512">
    <property type="component" value="Unassembled WGS sequence"/>
</dbReference>
<dbReference type="EMBL" id="JBHTEY010000004">
    <property type="protein sequence ID" value="MFC7614899.1"/>
    <property type="molecule type" value="Genomic_DNA"/>
</dbReference>